<feature type="domain" description="DUF7668" evidence="1">
    <location>
        <begin position="34"/>
        <end position="132"/>
    </location>
</feature>
<dbReference type="EMBL" id="RFLV01000015">
    <property type="protein sequence ID" value="TIH06213.1"/>
    <property type="molecule type" value="Genomic_DNA"/>
</dbReference>
<proteinExistence type="predicted"/>
<dbReference type="Proteomes" id="UP000307541">
    <property type="component" value="Unassembled WGS sequence"/>
</dbReference>
<dbReference type="Pfam" id="PF24705">
    <property type="entry name" value="DUF7668"/>
    <property type="match status" value="1"/>
</dbReference>
<organism evidence="2 3">
    <name type="scientific">Pseudomonas leptonychotis</name>
    <dbReference type="NCBI Taxonomy" id="2448482"/>
    <lineage>
        <taxon>Bacteria</taxon>
        <taxon>Pseudomonadati</taxon>
        <taxon>Pseudomonadota</taxon>
        <taxon>Gammaproteobacteria</taxon>
        <taxon>Pseudomonadales</taxon>
        <taxon>Pseudomonadaceae</taxon>
        <taxon>Pseudomonas</taxon>
    </lineage>
</organism>
<accession>A0A4T1ZQ67</accession>
<evidence type="ECO:0000259" key="1">
    <source>
        <dbReference type="Pfam" id="PF24705"/>
    </source>
</evidence>
<dbReference type="RefSeq" id="WP_136666459.1">
    <property type="nucleotide sequence ID" value="NZ_RFLV01000015.1"/>
</dbReference>
<dbReference type="InterPro" id="IPR056085">
    <property type="entry name" value="DUF7668"/>
</dbReference>
<keyword evidence="3" id="KW-1185">Reference proteome</keyword>
<evidence type="ECO:0000313" key="2">
    <source>
        <dbReference type="EMBL" id="TIH06213.1"/>
    </source>
</evidence>
<gene>
    <name evidence="2" type="ORF">D8779_20495</name>
</gene>
<protein>
    <recommendedName>
        <fullName evidence="1">DUF7668 domain-containing protein</fullName>
    </recommendedName>
</protein>
<sequence>MDTKENRAEVPAIKDADSERPIPTAWRNVIKSIVNSFVRHDYHLAASIPLVAPVQSETAEQIENYIKDYGVELIELPEETWNSSVCIWMGNRWDALIDLWSRSEGRSDLTLSLHVSETKNGFEFNIYMVYVP</sequence>
<reference evidence="2 3" key="1">
    <citation type="submission" date="2018-10" db="EMBL/GenBank/DDBJ databases">
        <title>Pseudomonas leptonychotis sp. nov., isolated from Weddell seals in Antarctica.</title>
        <authorList>
            <person name="Novakova D."/>
            <person name="Svec P."/>
            <person name="Kralova S."/>
            <person name="Kristofova L."/>
            <person name="Zeman M."/>
            <person name="Pantucek R."/>
            <person name="Maslanova I."/>
            <person name="Sedlacek I."/>
        </authorList>
    </citation>
    <scope>NUCLEOTIDE SEQUENCE [LARGE SCALE GENOMIC DNA]</scope>
    <source>
        <strain evidence="2 3">CCM 8849</strain>
    </source>
</reference>
<dbReference type="OrthoDB" id="1149888at2"/>
<dbReference type="AlphaFoldDB" id="A0A4T1ZQ67"/>
<evidence type="ECO:0000313" key="3">
    <source>
        <dbReference type="Proteomes" id="UP000307541"/>
    </source>
</evidence>
<comment type="caution">
    <text evidence="2">The sequence shown here is derived from an EMBL/GenBank/DDBJ whole genome shotgun (WGS) entry which is preliminary data.</text>
</comment>
<name>A0A4T1ZQ67_9PSED</name>